<evidence type="ECO:0000313" key="3">
    <source>
        <dbReference type="EMBL" id="KAK0702871.1"/>
    </source>
</evidence>
<comment type="caution">
    <text evidence="3">The sequence shown here is derived from an EMBL/GenBank/DDBJ whole genome shotgun (WGS) entry which is preliminary data.</text>
</comment>
<evidence type="ECO:0000313" key="4">
    <source>
        <dbReference type="Proteomes" id="UP001172159"/>
    </source>
</evidence>
<dbReference type="GO" id="GO:0070007">
    <property type="term" value="F:glutamic-type endopeptidase activity"/>
    <property type="evidence" value="ECO:0007669"/>
    <property type="project" value="InterPro"/>
</dbReference>
<dbReference type="InterPro" id="IPR038656">
    <property type="entry name" value="Peptidase_G1_sf"/>
</dbReference>
<evidence type="ECO:0000256" key="1">
    <source>
        <dbReference type="PIRSR" id="PIRSR600250-50"/>
    </source>
</evidence>
<dbReference type="Gene3D" id="2.60.120.700">
    <property type="entry name" value="Peptidase G1"/>
    <property type="match status" value="1"/>
</dbReference>
<sequence length="286" mass="31238">MRWIQALLLGSALLLESVTALKYEVSGTRKGVPIPKDQIKFVPYQFGRSKNNGPGVVPPAQKKKRANPISSSANWCGAVNHTPTTNKIKSIHSFWQLPGCTKRTGHTYPQAAAVWTGIDGNSWPSALLQSGTVCEFPCADHDRLSGVSADGLYRHEAWWQWVPDSAFTITSMPLAVGDWIEITINTTSDTAATIKFDNVSQDEQITISATAGPTLARKDADWVVERPYYGSSLAGFAKFDTTWFEDAYAVRTTGTNLGILGATQYQIPSLCNSTEYDNANAVSWSL</sequence>
<feature type="active site" description="Proton acceptor" evidence="1">
    <location>
        <position position="225"/>
    </location>
</feature>
<proteinExistence type="predicted"/>
<protein>
    <submittedName>
        <fullName evidence="3">Concanavalin A-like lectin/glucanase domain-containing protein</fullName>
    </submittedName>
</protein>
<organism evidence="3 4">
    <name type="scientific">Apiosordaria backusii</name>
    <dbReference type="NCBI Taxonomy" id="314023"/>
    <lineage>
        <taxon>Eukaryota</taxon>
        <taxon>Fungi</taxon>
        <taxon>Dikarya</taxon>
        <taxon>Ascomycota</taxon>
        <taxon>Pezizomycotina</taxon>
        <taxon>Sordariomycetes</taxon>
        <taxon>Sordariomycetidae</taxon>
        <taxon>Sordariales</taxon>
        <taxon>Lasiosphaeriaceae</taxon>
        <taxon>Apiosordaria</taxon>
    </lineage>
</organism>
<dbReference type="Pfam" id="PF01828">
    <property type="entry name" value="Peptidase_A4"/>
    <property type="match status" value="1"/>
</dbReference>
<dbReference type="PANTHER" id="PTHR37536">
    <property type="entry name" value="PUTATIVE (AFU_ORTHOLOGUE AFUA_3G02970)-RELATED"/>
    <property type="match status" value="1"/>
</dbReference>
<dbReference type="Proteomes" id="UP001172159">
    <property type="component" value="Unassembled WGS sequence"/>
</dbReference>
<feature type="chain" id="PRO_5041236898" evidence="2">
    <location>
        <begin position="21"/>
        <end position="286"/>
    </location>
</feature>
<dbReference type="InterPro" id="IPR013320">
    <property type="entry name" value="ConA-like_dom_sf"/>
</dbReference>
<reference evidence="3" key="1">
    <citation type="submission" date="2023-06" db="EMBL/GenBank/DDBJ databases">
        <title>Genome-scale phylogeny and comparative genomics of the fungal order Sordariales.</title>
        <authorList>
            <consortium name="Lawrence Berkeley National Laboratory"/>
            <person name="Hensen N."/>
            <person name="Bonometti L."/>
            <person name="Westerberg I."/>
            <person name="Brannstrom I.O."/>
            <person name="Guillou S."/>
            <person name="Cros-Aarteil S."/>
            <person name="Calhoun S."/>
            <person name="Haridas S."/>
            <person name="Kuo A."/>
            <person name="Mondo S."/>
            <person name="Pangilinan J."/>
            <person name="Riley R."/>
            <person name="Labutti K."/>
            <person name="Andreopoulos B."/>
            <person name="Lipzen A."/>
            <person name="Chen C."/>
            <person name="Yanf M."/>
            <person name="Daum C."/>
            <person name="Ng V."/>
            <person name="Clum A."/>
            <person name="Steindorff A."/>
            <person name="Ohm R."/>
            <person name="Martin F."/>
            <person name="Silar P."/>
            <person name="Natvig D."/>
            <person name="Lalanne C."/>
            <person name="Gautier V."/>
            <person name="Ament-Velasquez S.L."/>
            <person name="Kruys A."/>
            <person name="Hutchinson M.I."/>
            <person name="Powell A.J."/>
            <person name="Barry K."/>
            <person name="Miller A.N."/>
            <person name="Grigoriev I.V."/>
            <person name="Debuchy R."/>
            <person name="Gladieux P."/>
            <person name="Thoren M.H."/>
            <person name="Johannesson H."/>
        </authorList>
    </citation>
    <scope>NUCLEOTIDE SEQUENCE</scope>
    <source>
        <strain evidence="3">CBS 540.89</strain>
    </source>
</reference>
<dbReference type="CDD" id="cd13426">
    <property type="entry name" value="Peptidase_G1"/>
    <property type="match status" value="1"/>
</dbReference>
<dbReference type="PANTHER" id="PTHR37536:SF1">
    <property type="entry name" value="ASPERGILLOPEPSIN, PUTAITVE (AFU_ORTHOLOGUE AFUA_7G01200)"/>
    <property type="match status" value="1"/>
</dbReference>
<feature type="signal peptide" evidence="2">
    <location>
        <begin position="1"/>
        <end position="20"/>
    </location>
</feature>
<dbReference type="EMBL" id="JAUKTV010000023">
    <property type="protein sequence ID" value="KAK0702871.1"/>
    <property type="molecule type" value="Genomic_DNA"/>
</dbReference>
<evidence type="ECO:0000256" key="2">
    <source>
        <dbReference type="SAM" id="SignalP"/>
    </source>
</evidence>
<gene>
    <name evidence="3" type="ORF">B0T21DRAFT_431499</name>
</gene>
<dbReference type="SUPFAM" id="SSF49899">
    <property type="entry name" value="Concanavalin A-like lectins/glucanases"/>
    <property type="match status" value="1"/>
</dbReference>
<name>A0AA39ZSI5_9PEZI</name>
<accession>A0AA39ZSI5</accession>
<keyword evidence="2" id="KW-0732">Signal</keyword>
<dbReference type="GO" id="GO:0006508">
    <property type="term" value="P:proteolysis"/>
    <property type="evidence" value="ECO:0007669"/>
    <property type="project" value="InterPro"/>
</dbReference>
<dbReference type="AlphaFoldDB" id="A0AA39ZSI5"/>
<dbReference type="InterPro" id="IPR000250">
    <property type="entry name" value="Peptidase_G1"/>
</dbReference>
<keyword evidence="4" id="KW-1185">Reference proteome</keyword>